<dbReference type="PANTHER" id="PTHR24223">
    <property type="entry name" value="ATP-BINDING CASSETTE SUB-FAMILY C"/>
    <property type="match status" value="1"/>
</dbReference>
<dbReference type="Gene3D" id="1.20.1560.10">
    <property type="entry name" value="ABC transporter type 1, transmembrane domain"/>
    <property type="match status" value="1"/>
</dbReference>
<keyword evidence="5" id="KW-0547">Nucleotide-binding</keyword>
<dbReference type="PANTHER" id="PTHR24223:SF443">
    <property type="entry name" value="MULTIDRUG-RESISTANCE LIKE PROTEIN 1, ISOFORM I"/>
    <property type="match status" value="1"/>
</dbReference>
<keyword evidence="8 9" id="KW-0472">Membrane</keyword>
<evidence type="ECO:0000256" key="9">
    <source>
        <dbReference type="SAM" id="Phobius"/>
    </source>
</evidence>
<dbReference type="InterPro" id="IPR036640">
    <property type="entry name" value="ABC1_TM_sf"/>
</dbReference>
<keyword evidence="6" id="KW-0067">ATP-binding</keyword>
<dbReference type="SUPFAM" id="SSF90123">
    <property type="entry name" value="ABC transporter transmembrane region"/>
    <property type="match status" value="1"/>
</dbReference>
<evidence type="ECO:0000256" key="6">
    <source>
        <dbReference type="ARBA" id="ARBA00022840"/>
    </source>
</evidence>
<dbReference type="RefSeq" id="XP_013790562.1">
    <property type="nucleotide sequence ID" value="XM_013935108.2"/>
</dbReference>
<dbReference type="InterPro" id="IPR011527">
    <property type="entry name" value="ABC1_TM_dom"/>
</dbReference>
<comment type="subcellular location">
    <subcellularLocation>
        <location evidence="1">Endomembrane system</location>
        <topology evidence="1">Multi-pass membrane protein</topology>
    </subcellularLocation>
</comment>
<proteinExistence type="predicted"/>
<name>A0ABM1BXJ2_LIMPO</name>
<feature type="transmembrane region" description="Helical" evidence="9">
    <location>
        <begin position="156"/>
        <end position="181"/>
    </location>
</feature>
<evidence type="ECO:0000313" key="11">
    <source>
        <dbReference type="Proteomes" id="UP000694941"/>
    </source>
</evidence>
<accession>A0ABM1BXJ2</accession>
<dbReference type="Pfam" id="PF00664">
    <property type="entry name" value="ABC_membrane"/>
    <property type="match status" value="1"/>
</dbReference>
<evidence type="ECO:0000256" key="1">
    <source>
        <dbReference type="ARBA" id="ARBA00004127"/>
    </source>
</evidence>
<evidence type="ECO:0000256" key="8">
    <source>
        <dbReference type="ARBA" id="ARBA00023136"/>
    </source>
</evidence>
<feature type="transmembrane region" description="Helical" evidence="9">
    <location>
        <begin position="38"/>
        <end position="58"/>
    </location>
</feature>
<keyword evidence="4" id="KW-0677">Repeat</keyword>
<dbReference type="PROSITE" id="PS51257">
    <property type="entry name" value="PROKAR_LIPOPROTEIN"/>
    <property type="match status" value="1"/>
</dbReference>
<evidence type="ECO:0000313" key="12">
    <source>
        <dbReference type="RefSeq" id="XP_013790562.1"/>
    </source>
</evidence>
<evidence type="ECO:0000256" key="2">
    <source>
        <dbReference type="ARBA" id="ARBA00022448"/>
    </source>
</evidence>
<feature type="transmembrane region" description="Helical" evidence="9">
    <location>
        <begin position="118"/>
        <end position="144"/>
    </location>
</feature>
<dbReference type="GeneID" id="106474416"/>
<evidence type="ECO:0000259" key="10">
    <source>
        <dbReference type="PROSITE" id="PS50929"/>
    </source>
</evidence>
<keyword evidence="3 9" id="KW-0812">Transmembrane</keyword>
<gene>
    <name evidence="12" type="primary">LOC106474416</name>
</gene>
<dbReference type="InterPro" id="IPR050173">
    <property type="entry name" value="ABC_transporter_C-like"/>
</dbReference>
<keyword evidence="11" id="KW-1185">Reference proteome</keyword>
<dbReference type="PROSITE" id="PS50929">
    <property type="entry name" value="ABC_TM1F"/>
    <property type="match status" value="1"/>
</dbReference>
<evidence type="ECO:0000256" key="4">
    <source>
        <dbReference type="ARBA" id="ARBA00022737"/>
    </source>
</evidence>
<feature type="transmembrane region" description="Helical" evidence="9">
    <location>
        <begin position="9"/>
        <end position="32"/>
    </location>
</feature>
<evidence type="ECO:0000256" key="7">
    <source>
        <dbReference type="ARBA" id="ARBA00022989"/>
    </source>
</evidence>
<keyword evidence="2" id="KW-0813">Transport</keyword>
<feature type="non-terminal residue" evidence="12">
    <location>
        <position position="182"/>
    </location>
</feature>
<reference evidence="12" key="1">
    <citation type="submission" date="2025-08" db="UniProtKB">
        <authorList>
            <consortium name="RefSeq"/>
        </authorList>
    </citation>
    <scope>IDENTIFICATION</scope>
    <source>
        <tissue evidence="12">Muscle</tissue>
    </source>
</reference>
<sequence length="182" mass="20936">MAVDAEKVFLLSAFITLLVSCPIRIILAIVLLWQYLGFAALAGVGVMVAILLLTWAVLHHLNVYQAKQMKEKDVRLKFMNEILSGIKVLKLYAWEPPFIKQIMDIRSKELKYLKRFQYLNAITSFIWSSSPFLITIFSFVTYLFMDEDNVLDPNTAFVSVTLFSMLRFSLIVIPDLVSYLVQ</sequence>
<organism evidence="11 12">
    <name type="scientific">Limulus polyphemus</name>
    <name type="common">Atlantic horseshoe crab</name>
    <dbReference type="NCBI Taxonomy" id="6850"/>
    <lineage>
        <taxon>Eukaryota</taxon>
        <taxon>Metazoa</taxon>
        <taxon>Ecdysozoa</taxon>
        <taxon>Arthropoda</taxon>
        <taxon>Chelicerata</taxon>
        <taxon>Merostomata</taxon>
        <taxon>Xiphosura</taxon>
        <taxon>Limulidae</taxon>
        <taxon>Limulus</taxon>
    </lineage>
</organism>
<feature type="domain" description="ABC transmembrane type-1" evidence="10">
    <location>
        <begin position="1"/>
        <end position="182"/>
    </location>
</feature>
<protein>
    <submittedName>
        <fullName evidence="12">Canalicular multispecific organic anion transporter 2-like</fullName>
    </submittedName>
</protein>
<evidence type="ECO:0000256" key="5">
    <source>
        <dbReference type="ARBA" id="ARBA00022741"/>
    </source>
</evidence>
<keyword evidence="7 9" id="KW-1133">Transmembrane helix</keyword>
<dbReference type="Proteomes" id="UP000694941">
    <property type="component" value="Unplaced"/>
</dbReference>
<evidence type="ECO:0000256" key="3">
    <source>
        <dbReference type="ARBA" id="ARBA00022692"/>
    </source>
</evidence>